<proteinExistence type="predicted"/>
<dbReference type="InterPro" id="IPR036770">
    <property type="entry name" value="Ankyrin_rpt-contain_sf"/>
</dbReference>
<evidence type="ECO:0000256" key="2">
    <source>
        <dbReference type="ARBA" id="ARBA00023043"/>
    </source>
</evidence>
<feature type="repeat" description="ANK" evidence="3">
    <location>
        <begin position="32"/>
        <end position="64"/>
    </location>
</feature>
<dbReference type="Pfam" id="PF12796">
    <property type="entry name" value="Ank_2"/>
    <property type="match status" value="1"/>
</dbReference>
<keyword evidence="2 3" id="KW-0040">ANK repeat</keyword>
<dbReference type="SUPFAM" id="SSF48403">
    <property type="entry name" value="Ankyrin repeat"/>
    <property type="match status" value="1"/>
</dbReference>
<dbReference type="Pfam" id="PF13637">
    <property type="entry name" value="Ank_4"/>
    <property type="match status" value="1"/>
</dbReference>
<dbReference type="Proteomes" id="UP000507470">
    <property type="component" value="Unassembled WGS sequence"/>
</dbReference>
<evidence type="ECO:0000313" key="5">
    <source>
        <dbReference type="Proteomes" id="UP000507470"/>
    </source>
</evidence>
<protein>
    <submittedName>
        <fullName evidence="4">ANKRD50</fullName>
    </submittedName>
</protein>
<keyword evidence="5" id="KW-1185">Reference proteome</keyword>
<gene>
    <name evidence="4" type="ORF">MCOR_4403</name>
</gene>
<feature type="repeat" description="ANK" evidence="3">
    <location>
        <begin position="65"/>
        <end position="97"/>
    </location>
</feature>
<accession>A0A6J8A876</accession>
<dbReference type="PANTHER" id="PTHR24171">
    <property type="entry name" value="ANKYRIN REPEAT DOMAIN-CONTAINING PROTEIN 39-RELATED"/>
    <property type="match status" value="1"/>
</dbReference>
<evidence type="ECO:0000313" key="4">
    <source>
        <dbReference type="EMBL" id="CAC5362729.1"/>
    </source>
</evidence>
<dbReference type="EMBL" id="CACVKT020000754">
    <property type="protein sequence ID" value="CAC5362729.1"/>
    <property type="molecule type" value="Genomic_DNA"/>
</dbReference>
<keyword evidence="1" id="KW-0677">Repeat</keyword>
<reference evidence="4 5" key="1">
    <citation type="submission" date="2020-06" db="EMBL/GenBank/DDBJ databases">
        <authorList>
            <person name="Li R."/>
            <person name="Bekaert M."/>
        </authorList>
    </citation>
    <scope>NUCLEOTIDE SEQUENCE [LARGE SCALE GENOMIC DNA]</scope>
    <source>
        <strain evidence="5">wild</strain>
    </source>
</reference>
<organism evidence="4 5">
    <name type="scientific">Mytilus coruscus</name>
    <name type="common">Sea mussel</name>
    <dbReference type="NCBI Taxonomy" id="42192"/>
    <lineage>
        <taxon>Eukaryota</taxon>
        <taxon>Metazoa</taxon>
        <taxon>Spiralia</taxon>
        <taxon>Lophotrochozoa</taxon>
        <taxon>Mollusca</taxon>
        <taxon>Bivalvia</taxon>
        <taxon>Autobranchia</taxon>
        <taxon>Pteriomorphia</taxon>
        <taxon>Mytilida</taxon>
        <taxon>Mytiloidea</taxon>
        <taxon>Mytilidae</taxon>
        <taxon>Mytilinae</taxon>
        <taxon>Mytilus</taxon>
    </lineage>
</organism>
<dbReference type="OrthoDB" id="20872at2759"/>
<dbReference type="AlphaFoldDB" id="A0A6J8A876"/>
<name>A0A6J8A876_MYTCO</name>
<dbReference type="SMART" id="SM00248">
    <property type="entry name" value="ANK"/>
    <property type="match status" value="4"/>
</dbReference>
<sequence>MNIACENGYEHITKLLLTTKQYDVNRIHIGNQGWTNLMFACKNGHFEIVAILMNNGADSSVLNDESETAFNIAYRYDNTKIVEYFLENGSNINGIDKHGLTSLISACKMNHFMLAKLFISRNAKCDKEPESGMTPIGAAWSSKSYGIVDFLLQNRAIISEKDLKIFARDTENGSSNFFQMASKEGYKSVPEMLSDY</sequence>
<dbReference type="InterPro" id="IPR002110">
    <property type="entry name" value="Ankyrin_rpt"/>
</dbReference>
<dbReference type="PROSITE" id="PS50088">
    <property type="entry name" value="ANK_REPEAT"/>
    <property type="match status" value="2"/>
</dbReference>
<dbReference type="PROSITE" id="PS50297">
    <property type="entry name" value="ANK_REP_REGION"/>
    <property type="match status" value="2"/>
</dbReference>
<evidence type="ECO:0000256" key="1">
    <source>
        <dbReference type="ARBA" id="ARBA00022737"/>
    </source>
</evidence>
<evidence type="ECO:0000256" key="3">
    <source>
        <dbReference type="PROSITE-ProRule" id="PRU00023"/>
    </source>
</evidence>
<dbReference type="Gene3D" id="1.25.40.20">
    <property type="entry name" value="Ankyrin repeat-containing domain"/>
    <property type="match status" value="2"/>
</dbReference>